<reference evidence="3 4" key="1">
    <citation type="submission" date="2018-10" db="EMBL/GenBank/DDBJ databases">
        <title>A high-quality apple genome assembly.</title>
        <authorList>
            <person name="Hu J."/>
        </authorList>
    </citation>
    <scope>NUCLEOTIDE SEQUENCE [LARGE SCALE GENOMIC DNA]</scope>
    <source>
        <strain evidence="4">cv. HFTH1</strain>
        <tissue evidence="3">Young leaf</tissue>
    </source>
</reference>
<feature type="domain" description="Protein kinase" evidence="2">
    <location>
        <begin position="1"/>
        <end position="250"/>
    </location>
</feature>
<dbReference type="InterPro" id="IPR047173">
    <property type="entry name" value="STRAD_A/B-like"/>
</dbReference>
<dbReference type="GO" id="GO:0043539">
    <property type="term" value="F:protein serine/threonine kinase activator activity"/>
    <property type="evidence" value="ECO:0007669"/>
    <property type="project" value="InterPro"/>
</dbReference>
<dbReference type="GO" id="GO:1902456">
    <property type="term" value="P:regulation of stomatal opening"/>
    <property type="evidence" value="ECO:0007669"/>
    <property type="project" value="TreeGrafter"/>
</dbReference>
<comment type="similarity">
    <text evidence="1">Belongs to the protein kinase superfamily. STE Ser/Thr protein kinase family. STE20 subfamily.</text>
</comment>
<dbReference type="EMBL" id="RDQH01000328">
    <property type="protein sequence ID" value="RXI06195.1"/>
    <property type="molecule type" value="Genomic_DNA"/>
</dbReference>
<comment type="caution">
    <text evidence="3">The sequence shown here is derived from an EMBL/GenBank/DDBJ whole genome shotgun (WGS) entry which is preliminary data.</text>
</comment>
<dbReference type="GO" id="GO:0005524">
    <property type="term" value="F:ATP binding"/>
    <property type="evidence" value="ECO:0007669"/>
    <property type="project" value="InterPro"/>
</dbReference>
<dbReference type="SMART" id="SM00220">
    <property type="entry name" value="S_TKc"/>
    <property type="match status" value="1"/>
</dbReference>
<organism evidence="3 4">
    <name type="scientific">Malus domestica</name>
    <name type="common">Apple</name>
    <name type="synonym">Pyrus malus</name>
    <dbReference type="NCBI Taxonomy" id="3750"/>
    <lineage>
        <taxon>Eukaryota</taxon>
        <taxon>Viridiplantae</taxon>
        <taxon>Streptophyta</taxon>
        <taxon>Embryophyta</taxon>
        <taxon>Tracheophyta</taxon>
        <taxon>Spermatophyta</taxon>
        <taxon>Magnoliopsida</taxon>
        <taxon>eudicotyledons</taxon>
        <taxon>Gunneridae</taxon>
        <taxon>Pentapetalae</taxon>
        <taxon>rosids</taxon>
        <taxon>fabids</taxon>
        <taxon>Rosales</taxon>
        <taxon>Rosaceae</taxon>
        <taxon>Amygdaloideae</taxon>
        <taxon>Maleae</taxon>
        <taxon>Malus</taxon>
    </lineage>
</organism>
<dbReference type="PANTHER" id="PTHR48014:SF7">
    <property type="entry name" value="SERINE_THREONINE-PROTEIN KINASE BLUS1"/>
    <property type="match status" value="1"/>
</dbReference>
<dbReference type="Proteomes" id="UP000290289">
    <property type="component" value="Chromosome 2"/>
</dbReference>
<dbReference type="PROSITE" id="PS50011">
    <property type="entry name" value="PROTEIN_KINASE_DOM"/>
    <property type="match status" value="1"/>
</dbReference>
<evidence type="ECO:0000259" key="2">
    <source>
        <dbReference type="PROSITE" id="PS50011"/>
    </source>
</evidence>
<name>A0A498KK98_MALDO</name>
<evidence type="ECO:0000313" key="3">
    <source>
        <dbReference type="EMBL" id="RXI06195.1"/>
    </source>
</evidence>
<dbReference type="InterPro" id="IPR000719">
    <property type="entry name" value="Prot_kinase_dom"/>
</dbReference>
<dbReference type="Pfam" id="PF00069">
    <property type="entry name" value="Pkinase"/>
    <property type="match status" value="2"/>
</dbReference>
<dbReference type="GO" id="GO:0004672">
    <property type="term" value="F:protein kinase activity"/>
    <property type="evidence" value="ECO:0007669"/>
    <property type="project" value="InterPro"/>
</dbReference>
<sequence length="322" mass="36035">MATSSSSHQENPKTKKVQFLFVVHKAVSTAMNSTIVIIKSISTNHRPILLALRLCFFFPTPKLFMCIDHSPSTTPFMSTSSLQSIIFSTLPERLPEPCIAIILKKTLNAMSYLHNQGHFHKDIKNENVLINSDGSPISKSLLLFMRPIRIFGLLVIYSHNGNENNADIWSFGITALELARGGLPLSNILPSKSLLLKITKRFWLADYETQNKAFKNKKFSNAFKDLVGSCLDQDQGKRPIAERLLRHSFFKNCKGGDSLMMNVLLGLLSVEDRFKRKKKMMKGNLVGELAVTQLSSPSKAWEDEGYMSANSESVGEPGNIIK</sequence>
<evidence type="ECO:0000313" key="4">
    <source>
        <dbReference type="Proteomes" id="UP000290289"/>
    </source>
</evidence>
<accession>A0A498KK98</accession>
<evidence type="ECO:0000256" key="1">
    <source>
        <dbReference type="ARBA" id="ARBA00008874"/>
    </source>
</evidence>
<dbReference type="InterPro" id="IPR011009">
    <property type="entry name" value="Kinase-like_dom_sf"/>
</dbReference>
<dbReference type="Gene3D" id="1.10.510.10">
    <property type="entry name" value="Transferase(Phosphotransferase) domain 1"/>
    <property type="match status" value="2"/>
</dbReference>
<dbReference type="AlphaFoldDB" id="A0A498KK98"/>
<dbReference type="STRING" id="3750.A0A498KK98"/>
<proteinExistence type="inferred from homology"/>
<gene>
    <name evidence="3" type="ORF">DVH24_018237</name>
</gene>
<keyword evidence="4" id="KW-1185">Reference proteome</keyword>
<dbReference type="PANTHER" id="PTHR48014">
    <property type="entry name" value="SERINE/THREONINE-PROTEIN KINASE FRAY2"/>
    <property type="match status" value="1"/>
</dbReference>
<protein>
    <recommendedName>
        <fullName evidence="2">Protein kinase domain-containing protein</fullName>
    </recommendedName>
</protein>
<dbReference type="SUPFAM" id="SSF56112">
    <property type="entry name" value="Protein kinase-like (PK-like)"/>
    <property type="match status" value="1"/>
</dbReference>